<dbReference type="GeneID" id="97031148"/>
<gene>
    <name evidence="3" type="ORF">EQF91_05220</name>
</gene>
<dbReference type="Proteomes" id="UP000297454">
    <property type="component" value="Unassembled WGS sequence"/>
</dbReference>
<name>A0A4R9C0Y3_9FIRM</name>
<dbReference type="AlphaFoldDB" id="A0A4R9C0Y3"/>
<evidence type="ECO:0000313" key="3">
    <source>
        <dbReference type="EMBL" id="TFF65796.1"/>
    </source>
</evidence>
<proteinExistence type="predicted"/>
<dbReference type="Gene3D" id="3.10.630.10">
    <property type="entry name" value="dip2346 domain like"/>
    <property type="match status" value="1"/>
</dbReference>
<dbReference type="Gene3D" id="1.20.1570.10">
    <property type="entry name" value="dip2346 domain like"/>
    <property type="match status" value="1"/>
</dbReference>
<dbReference type="NCBIfam" id="NF010184">
    <property type="entry name" value="PRK13663.1"/>
    <property type="match status" value="1"/>
</dbReference>
<dbReference type="RefSeq" id="WP_134711064.1">
    <property type="nucleotide sequence ID" value="NZ_CP119081.1"/>
</dbReference>
<feature type="domain" description="DUF1846" evidence="2">
    <location>
        <begin position="340"/>
        <end position="492"/>
    </location>
</feature>
<protein>
    <submittedName>
        <fullName evidence="3">DUF1846 domain-containing protein</fullName>
    </submittedName>
</protein>
<evidence type="ECO:0000313" key="4">
    <source>
        <dbReference type="Proteomes" id="UP000297454"/>
    </source>
</evidence>
<dbReference type="InterPro" id="IPR048496">
    <property type="entry name" value="DUF1846_N"/>
</dbReference>
<organism evidence="3 4">
    <name type="scientific">Helcococcus ovis</name>
    <dbReference type="NCBI Taxonomy" id="72026"/>
    <lineage>
        <taxon>Bacteria</taxon>
        <taxon>Bacillati</taxon>
        <taxon>Bacillota</taxon>
        <taxon>Tissierellia</taxon>
        <taxon>Tissierellales</taxon>
        <taxon>Peptoniphilaceae</taxon>
        <taxon>Helcococcus</taxon>
    </lineage>
</organism>
<reference evidence="3 4" key="1">
    <citation type="submission" date="2019-01" db="EMBL/GenBank/DDBJ databases">
        <title>Draft Genome Sequences of Helcococcus ovis Strains Isolated from the Uterus and Vagina of Dairy Cows with Metritis.</title>
        <authorList>
            <person name="Cunha F."/>
            <person name="Jeon S.J."/>
            <person name="Kutzer P."/>
            <person name="Galvao K.N."/>
        </authorList>
    </citation>
    <scope>NUCLEOTIDE SEQUENCE [LARGE SCALE GENOMIC DNA]</scope>
    <source>
        <strain evidence="3 4">KG-37</strain>
    </source>
</reference>
<dbReference type="Gene3D" id="3.40.140.40">
    <property type="entry name" value="Domain of unknown function (DUF1846), C-terminal subdomain"/>
    <property type="match status" value="1"/>
</dbReference>
<sequence length="495" mass="55803">MEKISFDNEKYIKMQSGKILERISKFDNKLYLEFGGKLFDDAHASRVLPGFKVDTKLQMLLKLKDKAEVVIVVNANDIQSNKLRGDLEIGYDSEVLRLIDSFNSVDLYVSSVMINQFENQPNAIKFRNYLDKMNIKSYVSYTIEGYPNNTSLIVSDEGFGKNEYIKTSRPLVVVTAPGPGSGKLATCMSQMYHEYKNGVKAGYAKFETFPVWNLPLKHPVNIAYEAATADLNDVNMIDPFHLEAYGETTINYNRDVEAFPILQSMFNKIMGECPYKSPTDMGVNMVGYCISDNDGVISASKDEVIRRYYDALCDLKIGKVKENVIQKIDILMTQLNIKPEDRKVTLQARKKSEENNTSAFAIELPDNKIVTGKTTQLLDASSACLLNALKTLGNINDEIPLISPNILEPITEMKYNIIKEDGVKLHLDEVLIALAMSATTNPVSHLAMEQLEKLRGCEAHSTIMLESNDKTILRKLGLHFTSDPKFRSKGLYRNY</sequence>
<evidence type="ECO:0000259" key="2">
    <source>
        <dbReference type="Pfam" id="PF20921"/>
    </source>
</evidence>
<dbReference type="Pfam" id="PF20921">
    <property type="entry name" value="DUF1846_C"/>
    <property type="match status" value="1"/>
</dbReference>
<feature type="domain" description="DUF1846" evidence="1">
    <location>
        <begin position="4"/>
        <end position="335"/>
    </location>
</feature>
<evidence type="ECO:0000259" key="1">
    <source>
        <dbReference type="Pfam" id="PF08903"/>
    </source>
</evidence>
<dbReference type="Pfam" id="PF08903">
    <property type="entry name" value="DUF1846"/>
    <property type="match status" value="1"/>
</dbReference>
<keyword evidence="4" id="KW-1185">Reference proteome</keyword>
<dbReference type="OrthoDB" id="9803572at2"/>
<dbReference type="EMBL" id="SCFR01000016">
    <property type="protein sequence ID" value="TFF65796.1"/>
    <property type="molecule type" value="Genomic_DNA"/>
</dbReference>
<comment type="caution">
    <text evidence="3">The sequence shown here is derived from an EMBL/GenBank/DDBJ whole genome shotgun (WGS) entry which is preliminary data.</text>
</comment>
<accession>A0A4R9C0Y3</accession>
<dbReference type="InterPro" id="IPR048441">
    <property type="entry name" value="DUF1846_C"/>
</dbReference>